<dbReference type="InterPro" id="IPR008969">
    <property type="entry name" value="CarboxyPept-like_regulatory"/>
</dbReference>
<dbReference type="Pfam" id="PF13715">
    <property type="entry name" value="CarbopepD_reg_2"/>
    <property type="match status" value="1"/>
</dbReference>
<dbReference type="eggNOG" id="COG4775">
    <property type="taxonomic scope" value="Bacteria"/>
</dbReference>
<reference evidence="1 2" key="1">
    <citation type="journal article" date="2013" name="Genome Announc.">
        <title>Draft Genome Sequence of Cesiribacter andamanensis Strain AMV16T, Isolated from a Soil Sample from a Mud Volcano in the Andaman Islands, India.</title>
        <authorList>
            <person name="Shivaji S."/>
            <person name="Ara S."/>
            <person name="Begum Z."/>
            <person name="Srinivas T.N."/>
            <person name="Singh A."/>
            <person name="Kumar Pinnaka A."/>
        </authorList>
    </citation>
    <scope>NUCLEOTIDE SEQUENCE [LARGE SCALE GENOMIC DNA]</scope>
    <source>
        <strain evidence="1 2">AMV16</strain>
    </source>
</reference>
<dbReference type="AlphaFoldDB" id="M7NRP3"/>
<sequence length="826" mass="93781">MFVVGLACQQSHAQTQVQGRITDGRSRDPLPFASILFKGTTIGVTADFEGNFRLSSPQGHDSIVVSYIGYKKRTIAIQPNQTQTLHIQLQEDAENMREVVIRPGRRREENPAHPIMRKVLEAKSRHNKTSLLAYEYEAYTKAELNLQRLPDDTQKKKLVRQVKAAYDSIYTYTSEEGEALMPVFLSESISRYYFRTRPELRREHILHTSLKGFGVEDGSLLSQLVGSSFQEYNFYENWLNILEKEFASPLADGWKLYYDYELQDSLLVEGRMCYKIGVSPKREQDLAFWGTLWITKKEYALQQLDLQVLPKANLNFVHKIAISQQLQPTAASGWLPAKTRVLIDMRRPGKEGGGVVAKFYTSYKDPLVNQPRQPDFYANPLTVEARAPQASREFWSSNRHDSLSLEEEKIGQMIDSANQLPAVKRNIRLVKALATGYVKAGTRLEIGPYPLFYTFNDLEGHRLGAGLRTTTAFSAKYRLSAFAAYGTKDNRLKYNAQAERLLSRNSWTLLRLYHSSDVEQIGLDADELSSNSIFYASSRWGSLRLPYHYQRSGLGLQTDLSRGITAGISFDHRNFEPVFAFGYRTGDEPAVLATSFRTSEVRLNTRFSWGEAYLINDFERLSAGTQGWPVLSFGYAYGIPGLLGADFEYHRLALHATQRVKMAFLGVSRYTVEAGKYFGALPYPLLKVHLGNETAFYTSAAYGLMNVGEFASDSWASLRYIHYFEGFLLNRVPLIKKLKWRAIAHGSLLWGQLSKENQQLVAPLDPGAEGVLPPPRSLSDIPYVELGYGIENIFRVFRVDAFHRLTYLELPNARRFGLKVSMTLVL</sequence>
<gene>
    <name evidence="1" type="ORF">ADICEAN_03716</name>
</gene>
<dbReference type="PATRIC" id="fig|1279009.4.peg.3760"/>
<evidence type="ECO:0000313" key="1">
    <source>
        <dbReference type="EMBL" id="EMR01169.1"/>
    </source>
</evidence>
<dbReference type="InterPro" id="IPR043741">
    <property type="entry name" value="DUF5686"/>
</dbReference>
<dbReference type="Pfam" id="PF18939">
    <property type="entry name" value="DUF5686"/>
    <property type="match status" value="1"/>
</dbReference>
<evidence type="ECO:0000313" key="2">
    <source>
        <dbReference type="Proteomes" id="UP000011910"/>
    </source>
</evidence>
<protein>
    <submittedName>
        <fullName evidence="1">TonB-linked outer membrane protein, SusC/RagA family</fullName>
    </submittedName>
</protein>
<dbReference type="EMBL" id="AODQ01000139">
    <property type="protein sequence ID" value="EMR01169.1"/>
    <property type="molecule type" value="Genomic_DNA"/>
</dbReference>
<dbReference type="STRING" id="1279009.ADICEAN_03716"/>
<comment type="caution">
    <text evidence="1">The sequence shown here is derived from an EMBL/GenBank/DDBJ whole genome shotgun (WGS) entry which is preliminary data.</text>
</comment>
<keyword evidence="2" id="KW-1185">Reference proteome</keyword>
<organism evidence="1 2">
    <name type="scientific">Cesiribacter andamanensis AMV16</name>
    <dbReference type="NCBI Taxonomy" id="1279009"/>
    <lineage>
        <taxon>Bacteria</taxon>
        <taxon>Pseudomonadati</taxon>
        <taxon>Bacteroidota</taxon>
        <taxon>Cytophagia</taxon>
        <taxon>Cytophagales</taxon>
        <taxon>Cesiribacteraceae</taxon>
        <taxon>Cesiribacter</taxon>
    </lineage>
</organism>
<name>M7NRP3_9BACT</name>
<dbReference type="Proteomes" id="UP000011910">
    <property type="component" value="Unassembled WGS sequence"/>
</dbReference>
<accession>M7NRP3</accession>
<dbReference type="SUPFAM" id="SSF49464">
    <property type="entry name" value="Carboxypeptidase regulatory domain-like"/>
    <property type="match status" value="1"/>
</dbReference>
<dbReference type="Gene3D" id="2.60.40.1120">
    <property type="entry name" value="Carboxypeptidase-like, regulatory domain"/>
    <property type="match status" value="1"/>
</dbReference>
<proteinExistence type="predicted"/>